<dbReference type="EC" id="2.7.6.5" evidence="1"/>
<evidence type="ECO:0000256" key="2">
    <source>
        <dbReference type="ARBA" id="ARBA00048244"/>
    </source>
</evidence>
<protein>
    <recommendedName>
        <fullName evidence="1">GTP diphosphokinase</fullName>
        <ecNumber evidence="1">2.7.6.5</ecNumber>
    </recommendedName>
</protein>
<sequence length="235" mass="27592">MNDIEYWEKNFESCKYSDKLIERLLFLNTQVKQPIDIREVKKGIYYARKYHGGQMRQSGDPYYSHPIAVTTMVAEFVAKEVPKLFTFRMLQAALLHDTIEDTELTEEMISNIFDEEVTRHVAGLTRIKPWGKISSEKSLILLIKQKRYDTALIKLFDRIHNLQTLEVKSPEKAHKIIKETLKSFLVLSEILEIPSVSELIYAECYKNNLKFNINYTFNKIINFDSFPFSQNKLLP</sequence>
<dbReference type="Proteomes" id="UP000033556">
    <property type="component" value="Unassembled WGS sequence"/>
</dbReference>
<evidence type="ECO:0000256" key="1">
    <source>
        <dbReference type="ARBA" id="ARBA00013251"/>
    </source>
</evidence>
<dbReference type="GO" id="GO:0008893">
    <property type="term" value="F:guanosine-3',5'-bis(diphosphate) 3'-diphosphatase activity"/>
    <property type="evidence" value="ECO:0007669"/>
    <property type="project" value="TreeGrafter"/>
</dbReference>
<dbReference type="AlphaFoldDB" id="A0A0F3N1J1"/>
<dbReference type="InterPro" id="IPR003607">
    <property type="entry name" value="HD/PDEase_dom"/>
</dbReference>
<dbReference type="GO" id="GO:0042594">
    <property type="term" value="P:response to starvation"/>
    <property type="evidence" value="ECO:0007669"/>
    <property type="project" value="TreeGrafter"/>
</dbReference>
<dbReference type="GO" id="GO:0005886">
    <property type="term" value="C:plasma membrane"/>
    <property type="evidence" value="ECO:0007669"/>
    <property type="project" value="TreeGrafter"/>
</dbReference>
<accession>A0A0F3N1J1</accession>
<name>A0A0F3N1J1_RICAM</name>
<dbReference type="GO" id="GO:0008728">
    <property type="term" value="F:GTP diphosphokinase activity"/>
    <property type="evidence" value="ECO:0007669"/>
    <property type="project" value="UniProtKB-EC"/>
</dbReference>
<dbReference type="SUPFAM" id="SSF109604">
    <property type="entry name" value="HD-domain/PDEase-like"/>
    <property type="match status" value="1"/>
</dbReference>
<reference evidence="3 4" key="1">
    <citation type="submission" date="2015-01" db="EMBL/GenBank/DDBJ databases">
        <title>Genome Sequencing of Rickettsiales.</title>
        <authorList>
            <person name="Daugherty S.C."/>
            <person name="Su Q."/>
            <person name="Abolude K."/>
            <person name="Beier-Sexton M."/>
            <person name="Carlyon J.A."/>
            <person name="Carter R."/>
            <person name="Day N.P."/>
            <person name="Dumler S.J."/>
            <person name="Dyachenko V."/>
            <person name="Godinez A."/>
            <person name="Kurtti T.J."/>
            <person name="Lichay M."/>
            <person name="Mullins K.E."/>
            <person name="Ott S."/>
            <person name="Pappas-Brown V."/>
            <person name="Paris D.H."/>
            <person name="Patel P."/>
            <person name="Richards A.L."/>
            <person name="Sadzewicz L."/>
            <person name="Sears K."/>
            <person name="Seidman D."/>
            <person name="Sengamalay N."/>
            <person name="Stenos J."/>
            <person name="Tallon L.J."/>
            <person name="Vincent G."/>
            <person name="Fraser C.M."/>
            <person name="Munderloh U."/>
            <person name="Dunning-Hotopp J.C."/>
        </authorList>
    </citation>
    <scope>NUCLEOTIDE SEQUENCE [LARGE SCALE GENOMIC DNA]</scope>
    <source>
        <strain evidence="3 4">Ac/Pa</strain>
    </source>
</reference>
<evidence type="ECO:0000313" key="4">
    <source>
        <dbReference type="Proteomes" id="UP000033556"/>
    </source>
</evidence>
<dbReference type="CDD" id="cd00077">
    <property type="entry name" value="HDc"/>
    <property type="match status" value="1"/>
</dbReference>
<dbReference type="Pfam" id="PF13328">
    <property type="entry name" value="HD_4"/>
    <property type="match status" value="1"/>
</dbReference>
<dbReference type="PANTHER" id="PTHR21262:SF36">
    <property type="entry name" value="BIFUNCTIONAL (P)PPGPP SYNTHASE_HYDROLASE SPOT"/>
    <property type="match status" value="1"/>
</dbReference>
<proteinExistence type="predicted"/>
<organism evidence="3 4">
    <name type="scientific">Rickettsia amblyommatis str. Ac/Pa</name>
    <dbReference type="NCBI Taxonomy" id="1359164"/>
    <lineage>
        <taxon>Bacteria</taxon>
        <taxon>Pseudomonadati</taxon>
        <taxon>Pseudomonadota</taxon>
        <taxon>Alphaproteobacteria</taxon>
        <taxon>Rickettsiales</taxon>
        <taxon>Rickettsiaceae</taxon>
        <taxon>Rickettsieae</taxon>
        <taxon>Rickettsia</taxon>
        <taxon>spotted fever group</taxon>
    </lineage>
</organism>
<dbReference type="GO" id="GO:0015969">
    <property type="term" value="P:guanosine tetraphosphate metabolic process"/>
    <property type="evidence" value="ECO:0007669"/>
    <property type="project" value="TreeGrafter"/>
</dbReference>
<comment type="caution">
    <text evidence="3">The sequence shown here is derived from an EMBL/GenBank/DDBJ whole genome shotgun (WGS) entry which is preliminary data.</text>
</comment>
<gene>
    <name evidence="3" type="ORF">APHACPA_0899</name>
</gene>
<keyword evidence="4" id="KW-1185">Reference proteome</keyword>
<comment type="catalytic activity">
    <reaction evidence="2">
        <text>GTP + ATP = guanosine 3'-diphosphate 5'-triphosphate + AMP</text>
        <dbReference type="Rhea" id="RHEA:22088"/>
        <dbReference type="ChEBI" id="CHEBI:30616"/>
        <dbReference type="ChEBI" id="CHEBI:37565"/>
        <dbReference type="ChEBI" id="CHEBI:142410"/>
        <dbReference type="ChEBI" id="CHEBI:456215"/>
        <dbReference type="EC" id="2.7.6.5"/>
    </reaction>
</comment>
<dbReference type="Gene3D" id="1.10.3210.10">
    <property type="entry name" value="Hypothetical protein af1432"/>
    <property type="match status" value="1"/>
</dbReference>
<dbReference type="PATRIC" id="fig|1359164.3.peg.886"/>
<dbReference type="EMBL" id="LANR01000001">
    <property type="protein sequence ID" value="KJV61883.1"/>
    <property type="molecule type" value="Genomic_DNA"/>
</dbReference>
<dbReference type="PANTHER" id="PTHR21262">
    <property type="entry name" value="GUANOSINE-3',5'-BIS DIPHOSPHATE 3'-PYROPHOSPHOHYDROLASE"/>
    <property type="match status" value="1"/>
</dbReference>
<dbReference type="RefSeq" id="WP_014392068.1">
    <property type="nucleotide sequence ID" value="NZ_LANR01000001.1"/>
</dbReference>
<evidence type="ECO:0000313" key="3">
    <source>
        <dbReference type="EMBL" id="KJV61883.1"/>
    </source>
</evidence>